<protein>
    <submittedName>
        <fullName evidence="1">Uncharacterized protein</fullName>
    </submittedName>
</protein>
<organism evidence="1">
    <name type="scientific">marine metagenome</name>
    <dbReference type="NCBI Taxonomy" id="408172"/>
    <lineage>
        <taxon>unclassified sequences</taxon>
        <taxon>metagenomes</taxon>
        <taxon>ecological metagenomes</taxon>
    </lineage>
</organism>
<reference evidence="1" key="1">
    <citation type="submission" date="2018-05" db="EMBL/GenBank/DDBJ databases">
        <authorList>
            <person name="Lanie J.A."/>
            <person name="Ng W.-L."/>
            <person name="Kazmierczak K.M."/>
            <person name="Andrzejewski T.M."/>
            <person name="Davidsen T.M."/>
            <person name="Wayne K.J."/>
            <person name="Tettelin H."/>
            <person name="Glass J.I."/>
            <person name="Rusch D."/>
            <person name="Podicherti R."/>
            <person name="Tsui H.-C.T."/>
            <person name="Winkler M.E."/>
        </authorList>
    </citation>
    <scope>NUCLEOTIDE SEQUENCE</scope>
</reference>
<sequence>MKSFFATIKVNVVAYQSKEKEEGFDVVLVDTDSFTSELLSTENHQCSKEIKQLLTKTKKEWPGLKE</sequence>
<accession>A0A383CDF4</accession>
<gene>
    <name evidence="1" type="ORF">METZ01_LOCUS482559</name>
</gene>
<name>A0A383CDF4_9ZZZZ</name>
<dbReference type="EMBL" id="UINC01207569">
    <property type="protein sequence ID" value="SVE29705.1"/>
    <property type="molecule type" value="Genomic_DNA"/>
</dbReference>
<proteinExistence type="predicted"/>
<evidence type="ECO:0000313" key="1">
    <source>
        <dbReference type="EMBL" id="SVE29705.1"/>
    </source>
</evidence>
<dbReference type="AlphaFoldDB" id="A0A383CDF4"/>